<evidence type="ECO:0000256" key="9">
    <source>
        <dbReference type="ARBA" id="ARBA00023012"/>
    </source>
</evidence>
<dbReference type="Gene3D" id="1.10.287.130">
    <property type="match status" value="1"/>
</dbReference>
<proteinExistence type="predicted"/>
<dbReference type="InterPro" id="IPR003660">
    <property type="entry name" value="HAMP_dom"/>
</dbReference>
<dbReference type="SUPFAM" id="SSF55874">
    <property type="entry name" value="ATPase domain of HSP90 chaperone/DNA topoisomerase II/histidine kinase"/>
    <property type="match status" value="1"/>
</dbReference>
<dbReference type="InterPro" id="IPR003594">
    <property type="entry name" value="HATPase_dom"/>
</dbReference>
<dbReference type="AlphaFoldDB" id="A0A4R6SJT2"/>
<dbReference type="PANTHER" id="PTHR45436">
    <property type="entry name" value="SENSOR HISTIDINE KINASE YKOH"/>
    <property type="match status" value="1"/>
</dbReference>
<evidence type="ECO:0000256" key="4">
    <source>
        <dbReference type="ARBA" id="ARBA00022553"/>
    </source>
</evidence>
<evidence type="ECO:0000313" key="15">
    <source>
        <dbReference type="Proteomes" id="UP000295444"/>
    </source>
</evidence>
<comment type="catalytic activity">
    <reaction evidence="1">
        <text>ATP + protein L-histidine = ADP + protein N-phospho-L-histidine.</text>
        <dbReference type="EC" id="2.7.13.3"/>
    </reaction>
</comment>
<dbReference type="InterPro" id="IPR036890">
    <property type="entry name" value="HATPase_C_sf"/>
</dbReference>
<keyword evidence="5" id="KW-0808">Transferase</keyword>
<dbReference type="GO" id="GO:0000155">
    <property type="term" value="F:phosphorelay sensor kinase activity"/>
    <property type="evidence" value="ECO:0007669"/>
    <property type="project" value="InterPro"/>
</dbReference>
<dbReference type="CDD" id="cd00082">
    <property type="entry name" value="HisKA"/>
    <property type="match status" value="1"/>
</dbReference>
<feature type="transmembrane region" description="Helical" evidence="11">
    <location>
        <begin position="12"/>
        <end position="32"/>
    </location>
</feature>
<evidence type="ECO:0000256" key="7">
    <source>
        <dbReference type="ARBA" id="ARBA00022777"/>
    </source>
</evidence>
<evidence type="ECO:0000256" key="3">
    <source>
        <dbReference type="ARBA" id="ARBA00012438"/>
    </source>
</evidence>
<dbReference type="InterPro" id="IPR004358">
    <property type="entry name" value="Sig_transdc_His_kin-like_C"/>
</dbReference>
<evidence type="ECO:0000313" key="14">
    <source>
        <dbReference type="EMBL" id="TDQ04157.1"/>
    </source>
</evidence>
<dbReference type="InterPro" id="IPR005467">
    <property type="entry name" value="His_kinase_dom"/>
</dbReference>
<keyword evidence="4" id="KW-0597">Phosphoprotein</keyword>
<evidence type="ECO:0000259" key="13">
    <source>
        <dbReference type="PROSITE" id="PS50885"/>
    </source>
</evidence>
<keyword evidence="15" id="KW-1185">Reference proteome</keyword>
<dbReference type="SMART" id="SM00387">
    <property type="entry name" value="HATPase_c"/>
    <property type="match status" value="1"/>
</dbReference>
<comment type="caution">
    <text evidence="14">The sequence shown here is derived from an EMBL/GenBank/DDBJ whole genome shotgun (WGS) entry which is preliminary data.</text>
</comment>
<sequence length="439" mass="47259">MRSFWLRRTVRFRITATSGLITLLVLAGLAFLSGRMTSDLLLHAVDRDLGARLSVAVADVQAGKPVTAGPPDVQVRVLDTAGAPVDGAPAPLLDARDVRVLKSGETLLRDQDSPVHRWLGTVATAPDGSQRLVVAGAGLIGYVPIQEGALRWLLLAALLGAAAASVATWVVVRLSMRPVQRLRQDASRLPSGERLALPEAQDELRELAGALNGLLARRDEAADRLRRFTGDAAHELRNPVASIRVQAEVAVANPDPEFSHEVLSDVMLEAERLSTLVDGLLTLARSDAGEIPAAQPIDVTAFARAAIARLGEQDLRVSLHAPSGSCWVQAAPVEVDMVLDNYLRNALRYARAEVRVSVLRGVGWVVLTVDDDGHGIAREHRKRVFDRFYRVQDDRARSTGGSGLGLALVAEVVHRRGGQVRVSESPAGGARFQARWRCG</sequence>
<dbReference type="PROSITE" id="PS50885">
    <property type="entry name" value="HAMP"/>
    <property type="match status" value="1"/>
</dbReference>
<gene>
    <name evidence="14" type="ORF">EV186_10198</name>
</gene>
<dbReference type="OrthoDB" id="3666358at2"/>
<dbReference type="SUPFAM" id="SSF47384">
    <property type="entry name" value="Homodimeric domain of signal transducing histidine kinase"/>
    <property type="match status" value="1"/>
</dbReference>
<dbReference type="GO" id="GO:0005886">
    <property type="term" value="C:plasma membrane"/>
    <property type="evidence" value="ECO:0007669"/>
    <property type="project" value="UniProtKB-SubCell"/>
</dbReference>
<evidence type="ECO:0000256" key="8">
    <source>
        <dbReference type="ARBA" id="ARBA00022989"/>
    </source>
</evidence>
<comment type="subcellular location">
    <subcellularLocation>
        <location evidence="2">Cell membrane</location>
    </subcellularLocation>
</comment>
<organism evidence="14 15">
    <name type="scientific">Labedaea rhizosphaerae</name>
    <dbReference type="NCBI Taxonomy" id="598644"/>
    <lineage>
        <taxon>Bacteria</taxon>
        <taxon>Bacillati</taxon>
        <taxon>Actinomycetota</taxon>
        <taxon>Actinomycetes</taxon>
        <taxon>Pseudonocardiales</taxon>
        <taxon>Pseudonocardiaceae</taxon>
        <taxon>Labedaea</taxon>
    </lineage>
</organism>
<dbReference type="Pfam" id="PF00512">
    <property type="entry name" value="HisKA"/>
    <property type="match status" value="1"/>
</dbReference>
<dbReference type="Gene3D" id="6.10.340.10">
    <property type="match status" value="1"/>
</dbReference>
<dbReference type="InterPro" id="IPR003661">
    <property type="entry name" value="HisK_dim/P_dom"/>
</dbReference>
<feature type="transmembrane region" description="Helical" evidence="11">
    <location>
        <begin position="152"/>
        <end position="172"/>
    </location>
</feature>
<evidence type="ECO:0000259" key="12">
    <source>
        <dbReference type="PROSITE" id="PS50109"/>
    </source>
</evidence>
<keyword evidence="8 11" id="KW-1133">Transmembrane helix</keyword>
<evidence type="ECO:0000256" key="1">
    <source>
        <dbReference type="ARBA" id="ARBA00000085"/>
    </source>
</evidence>
<dbReference type="Gene3D" id="3.30.565.10">
    <property type="entry name" value="Histidine kinase-like ATPase, C-terminal domain"/>
    <property type="match status" value="1"/>
</dbReference>
<keyword evidence="9" id="KW-0902">Two-component regulatory system</keyword>
<evidence type="ECO:0000256" key="10">
    <source>
        <dbReference type="ARBA" id="ARBA00023136"/>
    </source>
</evidence>
<dbReference type="Pfam" id="PF02518">
    <property type="entry name" value="HATPase_c"/>
    <property type="match status" value="1"/>
</dbReference>
<dbReference type="PRINTS" id="PR00344">
    <property type="entry name" value="BCTRLSENSOR"/>
</dbReference>
<keyword evidence="7 14" id="KW-0418">Kinase</keyword>
<evidence type="ECO:0000256" key="11">
    <source>
        <dbReference type="SAM" id="Phobius"/>
    </source>
</evidence>
<name>A0A4R6SJT2_LABRH</name>
<dbReference type="PROSITE" id="PS50109">
    <property type="entry name" value="HIS_KIN"/>
    <property type="match status" value="1"/>
</dbReference>
<protein>
    <recommendedName>
        <fullName evidence="3">histidine kinase</fullName>
        <ecNumber evidence="3">2.7.13.3</ecNumber>
    </recommendedName>
</protein>
<feature type="domain" description="Histidine kinase" evidence="12">
    <location>
        <begin position="231"/>
        <end position="439"/>
    </location>
</feature>
<dbReference type="RefSeq" id="WP_133847116.1">
    <property type="nucleotide sequence ID" value="NZ_SNXZ01000001.1"/>
</dbReference>
<dbReference type="SMART" id="SM00388">
    <property type="entry name" value="HisKA"/>
    <property type="match status" value="1"/>
</dbReference>
<dbReference type="InterPro" id="IPR036097">
    <property type="entry name" value="HisK_dim/P_sf"/>
</dbReference>
<dbReference type="EMBL" id="SNXZ01000001">
    <property type="protein sequence ID" value="TDQ04157.1"/>
    <property type="molecule type" value="Genomic_DNA"/>
</dbReference>
<keyword evidence="10 11" id="KW-0472">Membrane</keyword>
<dbReference type="InterPro" id="IPR050428">
    <property type="entry name" value="TCS_sensor_his_kinase"/>
</dbReference>
<dbReference type="EC" id="2.7.13.3" evidence="3"/>
<dbReference type="Proteomes" id="UP000295444">
    <property type="component" value="Unassembled WGS sequence"/>
</dbReference>
<reference evidence="14 15" key="1">
    <citation type="submission" date="2019-03" db="EMBL/GenBank/DDBJ databases">
        <title>Genomic Encyclopedia of Type Strains, Phase IV (KMG-IV): sequencing the most valuable type-strain genomes for metagenomic binning, comparative biology and taxonomic classification.</title>
        <authorList>
            <person name="Goeker M."/>
        </authorList>
    </citation>
    <scope>NUCLEOTIDE SEQUENCE [LARGE SCALE GENOMIC DNA]</scope>
    <source>
        <strain evidence="14 15">DSM 45361</strain>
    </source>
</reference>
<keyword evidence="6 11" id="KW-0812">Transmembrane</keyword>
<accession>A0A4R6SJT2</accession>
<feature type="domain" description="HAMP" evidence="13">
    <location>
        <begin position="173"/>
        <end position="223"/>
    </location>
</feature>
<dbReference type="PANTHER" id="PTHR45436:SF5">
    <property type="entry name" value="SENSOR HISTIDINE KINASE TRCS"/>
    <property type="match status" value="1"/>
</dbReference>
<evidence type="ECO:0000256" key="2">
    <source>
        <dbReference type="ARBA" id="ARBA00004236"/>
    </source>
</evidence>
<evidence type="ECO:0000256" key="5">
    <source>
        <dbReference type="ARBA" id="ARBA00022679"/>
    </source>
</evidence>
<evidence type="ECO:0000256" key="6">
    <source>
        <dbReference type="ARBA" id="ARBA00022692"/>
    </source>
</evidence>